<sequence length="64" mass="7642">MLKRIVSLLVSNIAGLVVFYLMYKAEIYLNVPLLQKYYLIPLAVLIAYMVFEDYKEIKNYLEYQ</sequence>
<evidence type="ECO:0000313" key="3">
    <source>
        <dbReference type="Proteomes" id="UP000183967"/>
    </source>
</evidence>
<gene>
    <name evidence="2" type="ORF">SAMN02745135_02596</name>
</gene>
<name>A0A1M5WQT9_9FIRM</name>
<protein>
    <submittedName>
        <fullName evidence="2">Uncharacterized protein</fullName>
    </submittedName>
</protein>
<feature type="transmembrane region" description="Helical" evidence="1">
    <location>
        <begin position="35"/>
        <end position="51"/>
    </location>
</feature>
<dbReference type="OrthoDB" id="2086324at2"/>
<accession>A0A1M5WQT9</accession>
<evidence type="ECO:0000313" key="2">
    <source>
        <dbReference type="EMBL" id="SHH89868.1"/>
    </source>
</evidence>
<dbReference type="AlphaFoldDB" id="A0A1M5WQT9"/>
<keyword evidence="3" id="KW-1185">Reference proteome</keyword>
<proteinExistence type="predicted"/>
<dbReference type="Proteomes" id="UP000183967">
    <property type="component" value="Unassembled WGS sequence"/>
</dbReference>
<keyword evidence="1" id="KW-0812">Transmembrane</keyword>
<dbReference type="RefSeq" id="WP_073198144.1">
    <property type="nucleotide sequence ID" value="NZ_FQXO01000134.1"/>
</dbReference>
<reference evidence="3" key="1">
    <citation type="submission" date="2016-11" db="EMBL/GenBank/DDBJ databases">
        <authorList>
            <person name="Varghese N."/>
            <person name="Submissions S."/>
        </authorList>
    </citation>
    <scope>NUCLEOTIDE SEQUENCE [LARGE SCALE GENOMIC DNA]</scope>
    <source>
        <strain evidence="3">DSM 13643</strain>
    </source>
</reference>
<keyword evidence="1" id="KW-0472">Membrane</keyword>
<dbReference type="EMBL" id="FQXO01000134">
    <property type="protein sequence ID" value="SHH89868.1"/>
    <property type="molecule type" value="Genomic_DNA"/>
</dbReference>
<organism evidence="2 3">
    <name type="scientific">Caloranaerobacter azorensis DSM 13643</name>
    <dbReference type="NCBI Taxonomy" id="1121264"/>
    <lineage>
        <taxon>Bacteria</taxon>
        <taxon>Bacillati</taxon>
        <taxon>Bacillota</taxon>
        <taxon>Tissierellia</taxon>
        <taxon>Tissierellales</taxon>
        <taxon>Thermohalobacteraceae</taxon>
        <taxon>Caloranaerobacter</taxon>
    </lineage>
</organism>
<feature type="transmembrane region" description="Helical" evidence="1">
    <location>
        <begin position="5"/>
        <end position="23"/>
    </location>
</feature>
<keyword evidence="1" id="KW-1133">Transmembrane helix</keyword>
<evidence type="ECO:0000256" key="1">
    <source>
        <dbReference type="SAM" id="Phobius"/>
    </source>
</evidence>